<dbReference type="InterPro" id="IPR011051">
    <property type="entry name" value="RmlC_Cupin_sf"/>
</dbReference>
<name>A0A9D2ITH8_9FIRM</name>
<evidence type="ECO:0000313" key="4">
    <source>
        <dbReference type="Proteomes" id="UP000824041"/>
    </source>
</evidence>
<keyword evidence="1" id="KW-0238">DNA-binding</keyword>
<dbReference type="EMBL" id="DXBU01000076">
    <property type="protein sequence ID" value="HIZ22230.1"/>
    <property type="molecule type" value="Genomic_DNA"/>
</dbReference>
<accession>A0A9D2ITH8</accession>
<dbReference type="AlphaFoldDB" id="A0A9D2ITH8"/>
<dbReference type="InterPro" id="IPR014710">
    <property type="entry name" value="RmlC-like_jellyroll"/>
</dbReference>
<reference evidence="3" key="1">
    <citation type="journal article" date="2021" name="PeerJ">
        <title>Extensive microbial diversity within the chicken gut microbiome revealed by metagenomics and culture.</title>
        <authorList>
            <person name="Gilroy R."/>
            <person name="Ravi A."/>
            <person name="Getino M."/>
            <person name="Pursley I."/>
            <person name="Horton D.L."/>
            <person name="Alikhan N.F."/>
            <person name="Baker D."/>
            <person name="Gharbi K."/>
            <person name="Hall N."/>
            <person name="Watson M."/>
            <person name="Adriaenssens E.M."/>
            <person name="Foster-Nyarko E."/>
            <person name="Jarju S."/>
            <person name="Secka A."/>
            <person name="Antonio M."/>
            <person name="Oren A."/>
            <person name="Chaudhuri R.R."/>
            <person name="La Ragione R."/>
            <person name="Hildebrand F."/>
            <person name="Pallen M.J."/>
        </authorList>
    </citation>
    <scope>NUCLEOTIDE SEQUENCE</scope>
    <source>
        <strain evidence="3">14324</strain>
    </source>
</reference>
<dbReference type="GO" id="GO:0006355">
    <property type="term" value="P:regulation of DNA-templated transcription"/>
    <property type="evidence" value="ECO:0007669"/>
    <property type="project" value="InterPro"/>
</dbReference>
<evidence type="ECO:0000256" key="1">
    <source>
        <dbReference type="ARBA" id="ARBA00023125"/>
    </source>
</evidence>
<dbReference type="InterPro" id="IPR003313">
    <property type="entry name" value="AraC-bd"/>
</dbReference>
<sequence length="101" mass="11881">MKQIPIDEKMRELTQHGSEDFPIEYYLDELFLFPEQTLPLHWHPELEFWKAEGGDNLIQIGSETIFLKDQSAVLIHPDVLHGFRQADPSQQLYCPNIVFKE</sequence>
<dbReference type="GO" id="GO:0003677">
    <property type="term" value="F:DNA binding"/>
    <property type="evidence" value="ECO:0007669"/>
    <property type="project" value="UniProtKB-KW"/>
</dbReference>
<dbReference type="Proteomes" id="UP000824041">
    <property type="component" value="Unassembled WGS sequence"/>
</dbReference>
<evidence type="ECO:0000313" key="3">
    <source>
        <dbReference type="EMBL" id="HIZ22230.1"/>
    </source>
</evidence>
<proteinExistence type="predicted"/>
<dbReference type="Pfam" id="PF02311">
    <property type="entry name" value="AraC_binding"/>
    <property type="match status" value="1"/>
</dbReference>
<comment type="caution">
    <text evidence="3">The sequence shown here is derived from an EMBL/GenBank/DDBJ whole genome shotgun (WGS) entry which is preliminary data.</text>
</comment>
<organism evidence="3 4">
    <name type="scientific">Candidatus Blautia faecigallinarum</name>
    <dbReference type="NCBI Taxonomy" id="2838488"/>
    <lineage>
        <taxon>Bacteria</taxon>
        <taxon>Bacillati</taxon>
        <taxon>Bacillota</taxon>
        <taxon>Clostridia</taxon>
        <taxon>Lachnospirales</taxon>
        <taxon>Lachnospiraceae</taxon>
        <taxon>Blautia</taxon>
    </lineage>
</organism>
<evidence type="ECO:0000259" key="2">
    <source>
        <dbReference type="Pfam" id="PF02311"/>
    </source>
</evidence>
<dbReference type="SUPFAM" id="SSF51182">
    <property type="entry name" value="RmlC-like cupins"/>
    <property type="match status" value="1"/>
</dbReference>
<gene>
    <name evidence="3" type="ORF">IAA21_05460</name>
</gene>
<protein>
    <submittedName>
        <fullName evidence="3">AraC family ligand binding domain-containing protein</fullName>
    </submittedName>
</protein>
<feature type="domain" description="AraC-type arabinose-binding/dimerisation" evidence="2">
    <location>
        <begin position="34"/>
        <end position="88"/>
    </location>
</feature>
<reference evidence="3" key="2">
    <citation type="submission" date="2021-04" db="EMBL/GenBank/DDBJ databases">
        <authorList>
            <person name="Gilroy R."/>
        </authorList>
    </citation>
    <scope>NUCLEOTIDE SEQUENCE</scope>
    <source>
        <strain evidence="3">14324</strain>
    </source>
</reference>
<dbReference type="Gene3D" id="2.60.120.10">
    <property type="entry name" value="Jelly Rolls"/>
    <property type="match status" value="1"/>
</dbReference>
<feature type="non-terminal residue" evidence="3">
    <location>
        <position position="101"/>
    </location>
</feature>